<comment type="caution">
    <text evidence="1">The sequence shown here is derived from an EMBL/GenBank/DDBJ whole genome shotgun (WGS) entry which is preliminary data.</text>
</comment>
<reference evidence="1 2" key="1">
    <citation type="journal article" date="2018" name="Nat. Ecol. Evol.">
        <title>Genomic signatures of mitonuclear coevolution across populations of Tigriopus californicus.</title>
        <authorList>
            <person name="Barreto F.S."/>
            <person name="Watson E.T."/>
            <person name="Lima T.G."/>
            <person name="Willett C.S."/>
            <person name="Edmands S."/>
            <person name="Li W."/>
            <person name="Burton R.S."/>
        </authorList>
    </citation>
    <scope>NUCLEOTIDE SEQUENCE [LARGE SCALE GENOMIC DNA]</scope>
    <source>
        <strain evidence="1 2">San Diego</strain>
    </source>
</reference>
<organism evidence="1 2">
    <name type="scientific">Tigriopus californicus</name>
    <name type="common">Marine copepod</name>
    <dbReference type="NCBI Taxonomy" id="6832"/>
    <lineage>
        <taxon>Eukaryota</taxon>
        <taxon>Metazoa</taxon>
        <taxon>Ecdysozoa</taxon>
        <taxon>Arthropoda</taxon>
        <taxon>Crustacea</taxon>
        <taxon>Multicrustacea</taxon>
        <taxon>Hexanauplia</taxon>
        <taxon>Copepoda</taxon>
        <taxon>Harpacticoida</taxon>
        <taxon>Harpacticidae</taxon>
        <taxon>Tigriopus</taxon>
    </lineage>
</organism>
<dbReference type="AlphaFoldDB" id="A0A553PGU9"/>
<name>A0A553PGU9_TIGCA</name>
<dbReference type="EMBL" id="VCGU01000004">
    <property type="protein sequence ID" value="TRY76905.1"/>
    <property type="molecule type" value="Genomic_DNA"/>
</dbReference>
<accession>A0A553PGU9</accession>
<proteinExistence type="predicted"/>
<gene>
    <name evidence="1" type="ORF">TCAL_10213</name>
</gene>
<sequence>MLLSWRGSLLTRDEALRDKLHVLRRNALQTLPIYKRPIYPNSGVPPASILAKMFPTKPLSELQTLTLAQIY</sequence>
<protein>
    <submittedName>
        <fullName evidence="1">Uncharacterized protein</fullName>
    </submittedName>
</protein>
<dbReference type="Proteomes" id="UP000318571">
    <property type="component" value="Chromosome 5"/>
</dbReference>
<evidence type="ECO:0000313" key="2">
    <source>
        <dbReference type="Proteomes" id="UP000318571"/>
    </source>
</evidence>
<evidence type="ECO:0000313" key="1">
    <source>
        <dbReference type="EMBL" id="TRY76905.1"/>
    </source>
</evidence>
<keyword evidence="2" id="KW-1185">Reference proteome</keyword>